<feature type="region of interest" description="Disordered" evidence="1">
    <location>
        <begin position="1"/>
        <end position="37"/>
    </location>
</feature>
<evidence type="ECO:0000313" key="3">
    <source>
        <dbReference type="Proteomes" id="UP000267027"/>
    </source>
</evidence>
<gene>
    <name evidence="2" type="ORF">ACOC_LOCUS10404</name>
</gene>
<evidence type="ECO:0000256" key="1">
    <source>
        <dbReference type="SAM" id="MobiDB-lite"/>
    </source>
</evidence>
<dbReference type="Proteomes" id="UP000267027">
    <property type="component" value="Unassembled WGS sequence"/>
</dbReference>
<organism evidence="4">
    <name type="scientific">Angiostrongylus costaricensis</name>
    <name type="common">Nematode worm</name>
    <dbReference type="NCBI Taxonomy" id="334426"/>
    <lineage>
        <taxon>Eukaryota</taxon>
        <taxon>Metazoa</taxon>
        <taxon>Ecdysozoa</taxon>
        <taxon>Nematoda</taxon>
        <taxon>Chromadorea</taxon>
        <taxon>Rhabditida</taxon>
        <taxon>Rhabditina</taxon>
        <taxon>Rhabditomorpha</taxon>
        <taxon>Strongyloidea</taxon>
        <taxon>Metastrongylidae</taxon>
        <taxon>Angiostrongylus</taxon>
    </lineage>
</organism>
<dbReference type="AlphaFoldDB" id="A0A0R3PW99"/>
<protein>
    <submittedName>
        <fullName evidence="4">Transposase</fullName>
    </submittedName>
</protein>
<name>A0A0R3PW99_ANGCS</name>
<reference evidence="4" key="1">
    <citation type="submission" date="2017-02" db="UniProtKB">
        <authorList>
            <consortium name="WormBaseParasite"/>
        </authorList>
    </citation>
    <scope>IDENTIFICATION</scope>
</reference>
<proteinExistence type="predicted"/>
<evidence type="ECO:0000313" key="2">
    <source>
        <dbReference type="EMBL" id="VDM61989.1"/>
    </source>
</evidence>
<dbReference type="WBParaSite" id="ACOC_0001040301-mRNA-1">
    <property type="protein sequence ID" value="ACOC_0001040301-mRNA-1"/>
    <property type="gene ID" value="ACOC_0001040301"/>
</dbReference>
<evidence type="ECO:0000313" key="4">
    <source>
        <dbReference type="WBParaSite" id="ACOC_0001040301-mRNA-1"/>
    </source>
</evidence>
<accession>A0A0R3PW99</accession>
<keyword evidence="3" id="KW-1185">Reference proteome</keyword>
<sequence length="71" mass="8526">MKDCKHQRYRMRTRKDDVGSTRVTQVQERIRSPGQRRRSQFKDAVLYANPVADKVDWTRSGYERQLIANDR</sequence>
<reference evidence="2 3" key="2">
    <citation type="submission" date="2018-11" db="EMBL/GenBank/DDBJ databases">
        <authorList>
            <consortium name="Pathogen Informatics"/>
        </authorList>
    </citation>
    <scope>NUCLEOTIDE SEQUENCE [LARGE SCALE GENOMIC DNA]</scope>
    <source>
        <strain evidence="2 3">Costa Rica</strain>
    </source>
</reference>
<dbReference type="EMBL" id="UYYA01004465">
    <property type="protein sequence ID" value="VDM61989.1"/>
    <property type="molecule type" value="Genomic_DNA"/>
</dbReference>